<dbReference type="Proteomes" id="UP000813824">
    <property type="component" value="Unassembled WGS sequence"/>
</dbReference>
<dbReference type="CDD" id="cd09917">
    <property type="entry name" value="F-box_SF"/>
    <property type="match status" value="1"/>
</dbReference>
<evidence type="ECO:0000313" key="3">
    <source>
        <dbReference type="Proteomes" id="UP000813824"/>
    </source>
</evidence>
<keyword evidence="3" id="KW-1185">Reference proteome</keyword>
<sequence>MPAVKRRTRSTVNDAETAEMNGAQSSKSMLKPRRNLRGRRGVLQELPNMPLDILFEVFSHMHPLDLLNLCRTSKSFRQLLMDKTSVIFWKAARKNVDGLPQCPSFMSEPAFANLLFCSNCHNCLKVGIKSVLWAFRARYCNDCKHTMTISQGQIGLPGVNSWDPSLSEALPMITDRGKARYMDAKSSLRDVEALKELVAPASGDVAKVREILVAQKPHVTAIRQFAVECALWYENRKESRSQELDEIRRGRLMAVVEKLRELGWGEELDVMAGHDYVGLSRLNVVRQAKALTDRTWANIRKTVEEHMAIAKAARLLVVRKALLKERLKLLQARVHTWRQTFDGLFPHVRDFAALPEVVVIVDAPSEVSVTTDSFDILEPILPELVDKWRKSAEEALEKNLKSYTSECDGDVEPLSLAKMVLFSCQRCRAARPYPEMLTHCCHFYGCFSDEVSGDVYHTSANSAYQGKPWNPSNWRPVSAVLGRLVDLCNKEPARTTSAEMDAFDARFVCEHCDTGGVMTVMTWRTAAHHVLQRHGGHSPSGFKLANNEHSAAAKTLELAAADKTLARLDMKLGLGWCCPQCPFKQFESKRAVTNHLAHEHGKTEGYTDADYYRHPDSPPQFPDPVYLVSDKKNAAFLPQKISTAKDHGLVAFREDIPNLSRGLDILDNVYDFGFDHYADEYGMEDDFSIDDAFDESSDEEDGYGYGFGFNLYLY</sequence>
<feature type="domain" description="F-box" evidence="1">
    <location>
        <begin position="43"/>
        <end position="92"/>
    </location>
</feature>
<dbReference type="InterPro" id="IPR001810">
    <property type="entry name" value="F-box_dom"/>
</dbReference>
<dbReference type="InterPro" id="IPR036047">
    <property type="entry name" value="F-box-like_dom_sf"/>
</dbReference>
<dbReference type="OrthoDB" id="2322499at2759"/>
<gene>
    <name evidence="2" type="ORF">BXZ70DRAFT_1009070</name>
</gene>
<dbReference type="AlphaFoldDB" id="A0A8K0UM56"/>
<reference evidence="2" key="1">
    <citation type="journal article" date="2021" name="New Phytol.">
        <title>Evolutionary innovations through gain and loss of genes in the ectomycorrhizal Boletales.</title>
        <authorList>
            <person name="Wu G."/>
            <person name="Miyauchi S."/>
            <person name="Morin E."/>
            <person name="Kuo A."/>
            <person name="Drula E."/>
            <person name="Varga T."/>
            <person name="Kohler A."/>
            <person name="Feng B."/>
            <person name="Cao Y."/>
            <person name="Lipzen A."/>
            <person name="Daum C."/>
            <person name="Hundley H."/>
            <person name="Pangilinan J."/>
            <person name="Johnson J."/>
            <person name="Barry K."/>
            <person name="LaButti K."/>
            <person name="Ng V."/>
            <person name="Ahrendt S."/>
            <person name="Min B."/>
            <person name="Choi I.G."/>
            <person name="Park H."/>
            <person name="Plett J.M."/>
            <person name="Magnuson J."/>
            <person name="Spatafora J.W."/>
            <person name="Nagy L.G."/>
            <person name="Henrissat B."/>
            <person name="Grigoriev I.V."/>
            <person name="Yang Z.L."/>
            <person name="Xu J."/>
            <person name="Martin F.M."/>
        </authorList>
    </citation>
    <scope>NUCLEOTIDE SEQUENCE</scope>
    <source>
        <strain evidence="2">KKN 215</strain>
    </source>
</reference>
<accession>A0A8K0UM56</accession>
<comment type="caution">
    <text evidence="2">The sequence shown here is derived from an EMBL/GenBank/DDBJ whole genome shotgun (WGS) entry which is preliminary data.</text>
</comment>
<organism evidence="2 3">
    <name type="scientific">Cristinia sonorae</name>
    <dbReference type="NCBI Taxonomy" id="1940300"/>
    <lineage>
        <taxon>Eukaryota</taxon>
        <taxon>Fungi</taxon>
        <taxon>Dikarya</taxon>
        <taxon>Basidiomycota</taxon>
        <taxon>Agaricomycotina</taxon>
        <taxon>Agaricomycetes</taxon>
        <taxon>Agaricomycetidae</taxon>
        <taxon>Agaricales</taxon>
        <taxon>Pleurotineae</taxon>
        <taxon>Stephanosporaceae</taxon>
        <taxon>Cristinia</taxon>
    </lineage>
</organism>
<evidence type="ECO:0000313" key="2">
    <source>
        <dbReference type="EMBL" id="KAH8099253.1"/>
    </source>
</evidence>
<dbReference type="PROSITE" id="PS50181">
    <property type="entry name" value="FBOX"/>
    <property type="match status" value="1"/>
</dbReference>
<dbReference type="SMART" id="SM00256">
    <property type="entry name" value="FBOX"/>
    <property type="match status" value="1"/>
</dbReference>
<dbReference type="SUPFAM" id="SSF81383">
    <property type="entry name" value="F-box domain"/>
    <property type="match status" value="1"/>
</dbReference>
<name>A0A8K0UM56_9AGAR</name>
<proteinExistence type="predicted"/>
<protein>
    <recommendedName>
        <fullName evidence="1">F-box domain-containing protein</fullName>
    </recommendedName>
</protein>
<dbReference type="Pfam" id="PF00646">
    <property type="entry name" value="F-box"/>
    <property type="match status" value="1"/>
</dbReference>
<dbReference type="EMBL" id="JAEVFJ010000020">
    <property type="protein sequence ID" value="KAH8099253.1"/>
    <property type="molecule type" value="Genomic_DNA"/>
</dbReference>
<evidence type="ECO:0000259" key="1">
    <source>
        <dbReference type="PROSITE" id="PS50181"/>
    </source>
</evidence>